<name>A0A8D0CBK8_SALMN</name>
<evidence type="ECO:0000313" key="1">
    <source>
        <dbReference type="Ensembl" id="ENSSMRP00000018584.1"/>
    </source>
</evidence>
<dbReference type="InterPro" id="IPR040807">
    <property type="entry name" value="DUF5522"/>
</dbReference>
<dbReference type="PANTHER" id="PTHR21037">
    <property type="entry name" value="39S RIBOSOMAL PROTEIN L14, MITOCHONDRIAL"/>
    <property type="match status" value="1"/>
</dbReference>
<evidence type="ECO:0000313" key="2">
    <source>
        <dbReference type="Proteomes" id="UP000694421"/>
    </source>
</evidence>
<dbReference type="Pfam" id="PF17653">
    <property type="entry name" value="DUF5522"/>
    <property type="match status" value="1"/>
</dbReference>
<dbReference type="PANTHER" id="PTHR21037:SF2">
    <property type="entry name" value="SIMILAR TO NOVEL PROTEIN"/>
    <property type="match status" value="1"/>
</dbReference>
<reference evidence="1" key="1">
    <citation type="submission" date="2025-08" db="UniProtKB">
        <authorList>
            <consortium name="Ensembl"/>
        </authorList>
    </citation>
    <scope>IDENTIFICATION</scope>
</reference>
<dbReference type="AlphaFoldDB" id="A0A8D0CBK8"/>
<reference evidence="1" key="2">
    <citation type="submission" date="2025-09" db="UniProtKB">
        <authorList>
            <consortium name="Ensembl"/>
        </authorList>
    </citation>
    <scope>IDENTIFICATION</scope>
</reference>
<dbReference type="GeneTree" id="ENSGT00390000016548"/>
<dbReference type="Ensembl" id="ENSSMRT00000021772.1">
    <property type="protein sequence ID" value="ENSSMRP00000018584.1"/>
    <property type="gene ID" value="ENSSMRG00000014455.1"/>
</dbReference>
<accession>A0A8D0CBK8</accession>
<dbReference type="Proteomes" id="UP000694421">
    <property type="component" value="Unplaced"/>
</dbReference>
<organism evidence="1 2">
    <name type="scientific">Salvator merianae</name>
    <name type="common">Argentine black and white tegu</name>
    <name type="synonym">Tupinambis merianae</name>
    <dbReference type="NCBI Taxonomy" id="96440"/>
    <lineage>
        <taxon>Eukaryota</taxon>
        <taxon>Metazoa</taxon>
        <taxon>Chordata</taxon>
        <taxon>Craniata</taxon>
        <taxon>Vertebrata</taxon>
        <taxon>Euteleostomi</taxon>
        <taxon>Lepidosauria</taxon>
        <taxon>Squamata</taxon>
        <taxon>Bifurcata</taxon>
        <taxon>Unidentata</taxon>
        <taxon>Episquamata</taxon>
        <taxon>Laterata</taxon>
        <taxon>Teiioidea</taxon>
        <taxon>Teiidae</taxon>
        <taxon>Salvator</taxon>
    </lineage>
</organism>
<proteinExistence type="predicted"/>
<protein>
    <submittedName>
        <fullName evidence="1">Chromosome 1 open reading frame 53</fullName>
    </submittedName>
</protein>
<sequence length="160" mass="17055">MSALSFTRCCKGAAARRACLSDSQNVGRSLIRDSSRREGSASSGCSTTCLIKAAAIECRAAGQVGSSRSQCSEGGGSSSTCAHSKGLTEAERRIVALHEQACAAGEHGYIDPDTGYFVFTELAHLHRGECCGSSCRHCPYGQRNVKEPSKKKRFNSFFYA</sequence>
<keyword evidence="2" id="KW-1185">Reference proteome</keyword>